<proteinExistence type="predicted"/>
<evidence type="ECO:0000256" key="1">
    <source>
        <dbReference type="SAM" id="Phobius"/>
    </source>
</evidence>
<evidence type="ECO:0000313" key="3">
    <source>
        <dbReference type="Proteomes" id="UP001652624"/>
    </source>
</evidence>
<keyword evidence="1" id="KW-1133">Transmembrane helix</keyword>
<feature type="domain" description="SEA" evidence="2">
    <location>
        <begin position="355"/>
        <end position="478"/>
    </location>
</feature>
<dbReference type="PANTHER" id="PTHR14672:SF1">
    <property type="entry name" value="MUCIN-16"/>
    <property type="match status" value="1"/>
</dbReference>
<keyword evidence="1" id="KW-0812">Transmembrane</keyword>
<keyword evidence="1" id="KW-0472">Membrane</keyword>
<evidence type="ECO:0000313" key="4">
    <source>
        <dbReference type="RefSeq" id="XP_060040172.1"/>
    </source>
</evidence>
<feature type="domain" description="SEA" evidence="2">
    <location>
        <begin position="483"/>
        <end position="594"/>
    </location>
</feature>
<dbReference type="InterPro" id="IPR028850">
    <property type="entry name" value="MUC16"/>
</dbReference>
<dbReference type="Pfam" id="PF01390">
    <property type="entry name" value="SEA"/>
    <property type="match status" value="4"/>
</dbReference>
<dbReference type="InterPro" id="IPR036364">
    <property type="entry name" value="SEA_dom_sf"/>
</dbReference>
<keyword evidence="3" id="KW-1185">Reference proteome</keyword>
<feature type="domain" description="SEA" evidence="2">
    <location>
        <begin position="604"/>
        <end position="723"/>
    </location>
</feature>
<reference evidence="4" key="1">
    <citation type="submission" date="2025-08" db="UniProtKB">
        <authorList>
            <consortium name="RefSeq"/>
        </authorList>
    </citation>
    <scope>IDENTIFICATION</scope>
</reference>
<dbReference type="SMART" id="SM00200">
    <property type="entry name" value="SEA"/>
    <property type="match status" value="1"/>
</dbReference>
<dbReference type="GeneID" id="132536397"/>
<dbReference type="PROSITE" id="PS50024">
    <property type="entry name" value="SEA"/>
    <property type="match status" value="5"/>
</dbReference>
<dbReference type="Proteomes" id="UP001652624">
    <property type="component" value="Unplaced"/>
</dbReference>
<feature type="transmembrane region" description="Helical" evidence="1">
    <location>
        <begin position="737"/>
        <end position="763"/>
    </location>
</feature>
<accession>A0ABM3WUB8</accession>
<name>A0ABM3WUB8_ERIEU</name>
<dbReference type="InterPro" id="IPR000082">
    <property type="entry name" value="SEA_dom"/>
</dbReference>
<feature type="domain" description="SEA" evidence="2">
    <location>
        <begin position="199"/>
        <end position="320"/>
    </location>
</feature>
<gene>
    <name evidence="4" type="primary">LOC132536397</name>
</gene>
<feature type="domain" description="SEA" evidence="2">
    <location>
        <begin position="65"/>
        <end position="186"/>
    </location>
</feature>
<evidence type="ECO:0000259" key="2">
    <source>
        <dbReference type="PROSITE" id="PS50024"/>
    </source>
</evidence>
<dbReference type="RefSeq" id="XP_060040172.1">
    <property type="nucleotide sequence ID" value="XM_060184189.1"/>
</dbReference>
<organism evidence="3 4">
    <name type="scientific">Erinaceus europaeus</name>
    <name type="common">Western European hedgehog</name>
    <dbReference type="NCBI Taxonomy" id="9365"/>
    <lineage>
        <taxon>Eukaryota</taxon>
        <taxon>Metazoa</taxon>
        <taxon>Chordata</taxon>
        <taxon>Craniata</taxon>
        <taxon>Vertebrata</taxon>
        <taxon>Euteleostomi</taxon>
        <taxon>Mammalia</taxon>
        <taxon>Eutheria</taxon>
        <taxon>Laurasiatheria</taxon>
        <taxon>Eulipotyphla</taxon>
        <taxon>Erinaceidae</taxon>
        <taxon>Erinaceinae</taxon>
        <taxon>Erinaceus</taxon>
    </lineage>
</organism>
<dbReference type="Gene3D" id="3.30.70.960">
    <property type="entry name" value="SEA domain"/>
    <property type="match status" value="5"/>
</dbReference>
<protein>
    <submittedName>
        <fullName evidence="4">Mucin-16-like</fullName>
    </submittedName>
</protein>
<sequence length="792" mass="89136">MNPQIFPVARPYLGWRDPSSPGSKLERPHHHRSLSLSLPISSSLPVSTGSTVLATMASPSPASPPLSSFTLNFTITNMHYTKDMNLPTSKRFNSTHRLLQRWLTLLLNKTTVGPISTGCKLQALRPAERGAATGVDMVCNYRPDLLGPRLDREQLYWELSQQTHGVNWLGPYTLGRHSLYVDGYSYGATAPTAITWEVHEKPFTLNFTIDNLRYMMDMGRPGSAKFNITDTLMQHLLGPMFQRSSLGVRFAGCRVTALRPVRNGAKTGVDTLCTYREPPRGPGLQPKQVFQELSRETRGITQLGPYSLDKDSLYLNGYNEPGPDMPPTTPEPIIFFLHTSPSTVEPEATTAGGHRLNGFTLNFTISNLYPSVEDEDGNNGSALFNSTDRVLRLLLDTLFQKSSLGPFYSDCRLSSLRPKQDSTRTGVGLVCNYSPNPAGLRLDRERLYWELSLLTHGVTRLGPYTLDPESLIVDGYAPQEIPMLSEYQLSFRLIHWNFSSLDPTSKKYSALLRDLQDKVTILYTDSVLGDRFLSCLATNMTLDSYLVTIRALFSSSLDPRLVMQVFVHKTLNGSAHWLGSTYQLSDVHVTGGELLVPLPTSSSSPHHFQLNFTVTNLLYSQDMAQPDSPKHQRNKRSIEDALNQLFQNSSIKSYFSSCQVLAFRPVPASSHTGVDTLCDFTPWTRRLDRVAIYEEFLRLTKNGTQLQKFTLDRNSVVVDGYSIHRDDTFTRNPELPFWAIILICLAGLLALITCLICCFLVTFCRRKKEGDYEVQRRRLSYYLSHVDLRKLQ</sequence>
<dbReference type="PANTHER" id="PTHR14672">
    <property type="entry name" value="MUCIN-16"/>
    <property type="match status" value="1"/>
</dbReference>
<dbReference type="SUPFAM" id="SSF82671">
    <property type="entry name" value="SEA domain"/>
    <property type="match status" value="5"/>
</dbReference>